<accession>A0A6P2BY73</accession>
<organism evidence="2 3">
    <name type="scientific">Trebonia kvetii</name>
    <dbReference type="NCBI Taxonomy" id="2480626"/>
    <lineage>
        <taxon>Bacteria</taxon>
        <taxon>Bacillati</taxon>
        <taxon>Actinomycetota</taxon>
        <taxon>Actinomycetes</taxon>
        <taxon>Streptosporangiales</taxon>
        <taxon>Treboniaceae</taxon>
        <taxon>Trebonia</taxon>
    </lineage>
</organism>
<dbReference type="SUPFAM" id="SSF51905">
    <property type="entry name" value="FAD/NAD(P)-binding domain"/>
    <property type="match status" value="1"/>
</dbReference>
<dbReference type="AlphaFoldDB" id="A0A6P2BY73"/>
<dbReference type="InterPro" id="IPR050407">
    <property type="entry name" value="Geranylgeranyl_reductase"/>
</dbReference>
<dbReference type="GO" id="GO:0016628">
    <property type="term" value="F:oxidoreductase activity, acting on the CH-CH group of donors, NAD or NADP as acceptor"/>
    <property type="evidence" value="ECO:0007669"/>
    <property type="project" value="InterPro"/>
</dbReference>
<evidence type="ECO:0000259" key="1">
    <source>
        <dbReference type="Pfam" id="PF01494"/>
    </source>
</evidence>
<dbReference type="EMBL" id="RPFW01000003">
    <property type="protein sequence ID" value="TVZ04099.1"/>
    <property type="molecule type" value="Genomic_DNA"/>
</dbReference>
<evidence type="ECO:0000313" key="3">
    <source>
        <dbReference type="Proteomes" id="UP000460272"/>
    </source>
</evidence>
<reference evidence="2 3" key="1">
    <citation type="submission" date="2018-11" db="EMBL/GenBank/DDBJ databases">
        <title>Trebonia kvetii gen.nov., sp.nov., a novel acidophilic actinobacterium, and proposal of the new actinobacterial family Treboniaceae fam. nov.</title>
        <authorList>
            <person name="Rapoport D."/>
            <person name="Sagova-Mareckova M."/>
            <person name="Sedlacek I."/>
            <person name="Provaznik J."/>
            <person name="Kralova S."/>
            <person name="Pavlinic D."/>
            <person name="Benes V."/>
            <person name="Kopecky J."/>
        </authorList>
    </citation>
    <scope>NUCLEOTIDE SEQUENCE [LARGE SCALE GENOMIC DNA]</scope>
    <source>
        <strain evidence="2 3">15Tr583</strain>
    </source>
</reference>
<dbReference type="InterPro" id="IPR011777">
    <property type="entry name" value="Geranylgeranyl_Rdtase_fam"/>
</dbReference>
<dbReference type="NCBIfam" id="TIGR02032">
    <property type="entry name" value="GG-red-SF"/>
    <property type="match status" value="1"/>
</dbReference>
<comment type="caution">
    <text evidence="2">The sequence shown here is derived from an EMBL/GenBank/DDBJ whole genome shotgun (WGS) entry which is preliminary data.</text>
</comment>
<dbReference type="PANTHER" id="PTHR42685">
    <property type="entry name" value="GERANYLGERANYL DIPHOSPHATE REDUCTASE"/>
    <property type="match status" value="1"/>
</dbReference>
<proteinExistence type="predicted"/>
<keyword evidence="3" id="KW-1185">Reference proteome</keyword>
<dbReference type="PRINTS" id="PR00420">
    <property type="entry name" value="RNGMNOXGNASE"/>
</dbReference>
<dbReference type="OrthoDB" id="417034at2"/>
<dbReference type="Proteomes" id="UP000460272">
    <property type="component" value="Unassembled WGS sequence"/>
</dbReference>
<dbReference type="Pfam" id="PF01494">
    <property type="entry name" value="FAD_binding_3"/>
    <property type="match status" value="1"/>
</dbReference>
<dbReference type="GO" id="GO:0071949">
    <property type="term" value="F:FAD binding"/>
    <property type="evidence" value="ECO:0007669"/>
    <property type="project" value="InterPro"/>
</dbReference>
<protein>
    <submittedName>
        <fullName evidence="2">Geranylgeranyl reductase family protein</fullName>
    </submittedName>
</protein>
<dbReference type="InterPro" id="IPR036188">
    <property type="entry name" value="FAD/NAD-bd_sf"/>
</dbReference>
<evidence type="ECO:0000313" key="2">
    <source>
        <dbReference type="EMBL" id="TVZ04099.1"/>
    </source>
</evidence>
<dbReference type="InterPro" id="IPR002938">
    <property type="entry name" value="FAD-bd"/>
</dbReference>
<dbReference type="RefSeq" id="WP_145853969.1">
    <property type="nucleotide sequence ID" value="NZ_RPFW01000003.1"/>
</dbReference>
<sequence>MQERAEWDVAVIGAGPAGLAAASAAAAAGARTIVLERAEHPRYKTCGGGLIGASVAAASGLIAVPARDEIRAVTVTLRGGQEFTRSDRAPFLAMVVREEFDAALLKRAQENGAEIRQRAQVRAIDQADGHVTVRLADGSQVAARTVVGADGSSGITARAVGAEFDQVDLGLELEIAVPDAVARQWAGRILLDWGVIPASYGWVFPKGDRLTVGVIAARGQGEATKAYLREFVARLGLAGFEVVQDSGHLTRCRSDRSPLRKGRVLLAGDAAGLLEPWTREGISFALRSGALAGQYAASDDPDGYVNAVGVTLVPDMHAGRAALSAFTRHTGTFHRGLSTGKGWRAFTRMCRSELSPAELVAKPAARLSLAVLNRL</sequence>
<gene>
    <name evidence="2" type="ORF">EAS64_16950</name>
</gene>
<name>A0A6P2BY73_9ACTN</name>
<dbReference type="Gene3D" id="3.50.50.60">
    <property type="entry name" value="FAD/NAD(P)-binding domain"/>
    <property type="match status" value="1"/>
</dbReference>
<feature type="domain" description="FAD-binding" evidence="1">
    <location>
        <begin position="7"/>
        <end position="284"/>
    </location>
</feature>
<dbReference type="PANTHER" id="PTHR42685:SF22">
    <property type="entry name" value="CONDITIONED MEDIUM FACTOR RECEPTOR 1"/>
    <property type="match status" value="1"/>
</dbReference>